<dbReference type="EMBL" id="SHMB01000001">
    <property type="protein sequence ID" value="TAA33094.1"/>
    <property type="molecule type" value="Genomic_DNA"/>
</dbReference>
<dbReference type="AlphaFoldDB" id="A0A4Q8LPD6"/>
<protein>
    <submittedName>
        <fullName evidence="2">Uncharacterized protein</fullName>
    </submittedName>
</protein>
<sequence>MKVLLRPILATVVYVGILLLTNFIHMRFFDVNVVLYSSIVDALLAVLVTLALFRVWRLLDGLSRLEFTQLLVIWCLLGYVFAISVPTVLDRSLSFYILEKLQQRGGGILENRIGDVFVHEYMKEHRLVDIRLTEQLQSGTVEIKHGCVLLTAKGRDIASISRFYRAHFLPRNRLIMNAYTDDLVDPFRKSAESVDYTCQ</sequence>
<evidence type="ECO:0000313" key="2">
    <source>
        <dbReference type="EMBL" id="TAA33094.1"/>
    </source>
</evidence>
<name>A0A4Q8LPD6_9GAMM</name>
<keyword evidence="1" id="KW-0812">Transmembrane</keyword>
<gene>
    <name evidence="2" type="ORF">EA661_02135</name>
</gene>
<dbReference type="Proteomes" id="UP000291286">
    <property type="component" value="Unassembled WGS sequence"/>
</dbReference>
<reference evidence="2 3" key="1">
    <citation type="submission" date="2019-02" db="EMBL/GenBank/DDBJ databases">
        <title>WGS of Pseudoxanthomonas species novum from clinical isolates.</title>
        <authorList>
            <person name="Bernier A.-M."/>
            <person name="Bernard K."/>
            <person name="Vachon A."/>
        </authorList>
    </citation>
    <scope>NUCLEOTIDE SEQUENCE [LARGE SCALE GENOMIC DNA]</scope>
    <source>
        <strain evidence="2 3">NML171202</strain>
    </source>
</reference>
<feature type="transmembrane region" description="Helical" evidence="1">
    <location>
        <begin position="34"/>
        <end position="55"/>
    </location>
</feature>
<feature type="transmembrane region" description="Helical" evidence="1">
    <location>
        <begin position="67"/>
        <end position="89"/>
    </location>
</feature>
<evidence type="ECO:0000256" key="1">
    <source>
        <dbReference type="SAM" id="Phobius"/>
    </source>
</evidence>
<dbReference type="RefSeq" id="WP_130515267.1">
    <property type="nucleotide sequence ID" value="NZ_SHMA01000001.1"/>
</dbReference>
<keyword evidence="1" id="KW-1133">Transmembrane helix</keyword>
<evidence type="ECO:0000313" key="3">
    <source>
        <dbReference type="Proteomes" id="UP000291286"/>
    </source>
</evidence>
<accession>A0A4Q8LPD6</accession>
<feature type="transmembrane region" description="Helical" evidence="1">
    <location>
        <begin position="7"/>
        <end position="28"/>
    </location>
</feature>
<comment type="caution">
    <text evidence="2">The sequence shown here is derived from an EMBL/GenBank/DDBJ whole genome shotgun (WGS) entry which is preliminary data.</text>
</comment>
<proteinExistence type="predicted"/>
<keyword evidence="1" id="KW-0472">Membrane</keyword>
<organism evidence="2 3">
    <name type="scientific">Pseudoxanthomonas winnipegensis</name>
    <dbReference type="NCBI Taxonomy" id="2480810"/>
    <lineage>
        <taxon>Bacteria</taxon>
        <taxon>Pseudomonadati</taxon>
        <taxon>Pseudomonadota</taxon>
        <taxon>Gammaproteobacteria</taxon>
        <taxon>Lysobacterales</taxon>
        <taxon>Lysobacteraceae</taxon>
        <taxon>Pseudoxanthomonas</taxon>
    </lineage>
</organism>